<protein>
    <submittedName>
        <fullName evidence="2">Nitrate reductase molybdenum cofactor assembly chaperone</fullName>
    </submittedName>
</protein>
<evidence type="ECO:0000256" key="1">
    <source>
        <dbReference type="ARBA" id="ARBA00023063"/>
    </source>
</evidence>
<dbReference type="Pfam" id="PF02613">
    <property type="entry name" value="Nitrate_red_del"/>
    <property type="match status" value="1"/>
</dbReference>
<accession>A0ABZ0VQ42</accession>
<organism evidence="2 3">
    <name type="scientific">Mesorhizobium huakuii</name>
    <dbReference type="NCBI Taxonomy" id="28104"/>
    <lineage>
        <taxon>Bacteria</taxon>
        <taxon>Pseudomonadati</taxon>
        <taxon>Pseudomonadota</taxon>
        <taxon>Alphaproteobacteria</taxon>
        <taxon>Hyphomicrobiales</taxon>
        <taxon>Phyllobacteriaceae</taxon>
        <taxon>Mesorhizobium</taxon>
    </lineage>
</organism>
<dbReference type="InterPro" id="IPR003765">
    <property type="entry name" value="NO3_reductase_chaperone_NarJ"/>
</dbReference>
<sequence length="241" mass="26701">MTVMLSHKTFKALSALLTYPTEELSAAIPEITAALAAERLVSNNAIEQLHPLLGDLCILNLYDLQERYVELFDKTRRHSLHLFEHIHGESRDRGQAMVDLVEHYQRAGLLVTANELPDFIPLFLEFLSDRPLEEVRGLLNETAHIFALLEERLAKRNGGYGAVFAALRSILSEPAVVTTALDDDEPEDLAALDAAWEETAVTFGPGNATDGCSVDRLRIQMRAANRDARHNFGPEIGGSDV</sequence>
<dbReference type="Proteomes" id="UP001322481">
    <property type="component" value="Chromosome"/>
</dbReference>
<keyword evidence="3" id="KW-1185">Reference proteome</keyword>
<dbReference type="SUPFAM" id="SSF89155">
    <property type="entry name" value="TorD-like"/>
    <property type="match status" value="1"/>
</dbReference>
<dbReference type="PANTHER" id="PTHR43680">
    <property type="entry name" value="NITRATE REDUCTASE MOLYBDENUM COFACTOR ASSEMBLY CHAPERONE"/>
    <property type="match status" value="1"/>
</dbReference>
<evidence type="ECO:0000313" key="3">
    <source>
        <dbReference type="Proteomes" id="UP001322481"/>
    </source>
</evidence>
<name>A0ABZ0VQ42_9HYPH</name>
<dbReference type="Gene3D" id="1.10.3480.10">
    <property type="entry name" value="TorD-like"/>
    <property type="match status" value="1"/>
</dbReference>
<dbReference type="InterPro" id="IPR036411">
    <property type="entry name" value="TorD-like_sf"/>
</dbReference>
<gene>
    <name evidence="2" type="primary">narJ</name>
    <name evidence="2" type="ORF">U0R22_003771</name>
</gene>
<keyword evidence="1" id="KW-0534">Nitrate assimilation</keyword>
<dbReference type="EMBL" id="CP139858">
    <property type="protein sequence ID" value="WQB99587.1"/>
    <property type="molecule type" value="Genomic_DNA"/>
</dbReference>
<evidence type="ECO:0000313" key="2">
    <source>
        <dbReference type="EMBL" id="WQB99587.1"/>
    </source>
</evidence>
<dbReference type="RefSeq" id="WP_322414375.1">
    <property type="nucleotide sequence ID" value="NZ_CP139858.1"/>
</dbReference>
<dbReference type="PANTHER" id="PTHR43680:SF2">
    <property type="entry name" value="NITRATE REDUCTASE MOLYBDENUM COFACTOR ASSEMBLY CHAPERONE NARJ"/>
    <property type="match status" value="1"/>
</dbReference>
<reference evidence="2 3" key="1">
    <citation type="submission" date="2023-11" db="EMBL/GenBank/DDBJ databases">
        <authorList>
            <person name="Panchal A.K."/>
            <person name="Meaney J.S."/>
            <person name="Karas B.J."/>
            <person name="diCenzo G.C."/>
        </authorList>
    </citation>
    <scope>NUCLEOTIDE SEQUENCE [LARGE SCALE GENOMIC DNA]</scope>
    <source>
        <strain evidence="2 3">NZP2235</strain>
    </source>
</reference>
<dbReference type="InterPro" id="IPR020945">
    <property type="entry name" value="DMSO/NO3_reduct_chaperone"/>
</dbReference>
<dbReference type="NCBIfam" id="TIGR00684">
    <property type="entry name" value="narJ"/>
    <property type="match status" value="1"/>
</dbReference>
<proteinExistence type="predicted"/>